<dbReference type="GO" id="GO:0005739">
    <property type="term" value="C:mitochondrion"/>
    <property type="evidence" value="ECO:0007669"/>
    <property type="project" value="UniProtKB-SubCell"/>
</dbReference>
<dbReference type="Proteomes" id="UP001165160">
    <property type="component" value="Unassembled WGS sequence"/>
</dbReference>
<comment type="caution">
    <text evidence="6">The sequence shown here is derived from an EMBL/GenBank/DDBJ whole genome shotgun (WGS) entry which is preliminary data.</text>
</comment>
<dbReference type="Pfam" id="PF08583">
    <property type="entry name" value="Cmc1"/>
    <property type="match status" value="1"/>
</dbReference>
<dbReference type="AlphaFoldDB" id="A0A9W7KRJ3"/>
<protein>
    <recommendedName>
        <fullName evidence="5">COX assembly mitochondrial protein</fullName>
    </recommendedName>
</protein>
<dbReference type="PANTHER" id="PTHR22977">
    <property type="entry name" value="COX ASSEMBLY MITOCHONDRIAL PROTEIN"/>
    <property type="match status" value="1"/>
</dbReference>
<evidence type="ECO:0000256" key="5">
    <source>
        <dbReference type="RuleBase" id="RU364104"/>
    </source>
</evidence>
<name>A0A9W7KRJ3_9STRA</name>
<comment type="subcellular location">
    <subcellularLocation>
        <location evidence="1 5">Mitochondrion</location>
    </subcellularLocation>
</comment>
<keyword evidence="3 5" id="KW-0496">Mitochondrion</keyword>
<reference evidence="7" key="1">
    <citation type="journal article" date="2023" name="Commun. Biol.">
        <title>Genome analysis of Parmales, the sister group of diatoms, reveals the evolutionary specialization of diatoms from phago-mixotrophs to photoautotrophs.</title>
        <authorList>
            <person name="Ban H."/>
            <person name="Sato S."/>
            <person name="Yoshikawa S."/>
            <person name="Yamada K."/>
            <person name="Nakamura Y."/>
            <person name="Ichinomiya M."/>
            <person name="Sato N."/>
            <person name="Blanc-Mathieu R."/>
            <person name="Endo H."/>
            <person name="Kuwata A."/>
            <person name="Ogata H."/>
        </authorList>
    </citation>
    <scope>NUCLEOTIDE SEQUENCE [LARGE SCALE GENOMIC DNA]</scope>
    <source>
        <strain evidence="7">NIES 3699</strain>
    </source>
</reference>
<evidence type="ECO:0000313" key="6">
    <source>
        <dbReference type="EMBL" id="GMI09124.1"/>
    </source>
</evidence>
<dbReference type="EMBL" id="BRXX01000394">
    <property type="protein sequence ID" value="GMI09124.1"/>
    <property type="molecule type" value="Genomic_DNA"/>
</dbReference>
<comment type="similarity">
    <text evidence="2 5">Belongs to the CMC family.</text>
</comment>
<organism evidence="6 7">
    <name type="scientific">Triparma verrucosa</name>
    <dbReference type="NCBI Taxonomy" id="1606542"/>
    <lineage>
        <taxon>Eukaryota</taxon>
        <taxon>Sar</taxon>
        <taxon>Stramenopiles</taxon>
        <taxon>Ochrophyta</taxon>
        <taxon>Bolidophyceae</taxon>
        <taxon>Parmales</taxon>
        <taxon>Triparmaceae</taxon>
        <taxon>Triparma</taxon>
    </lineage>
</organism>
<dbReference type="InterPro" id="IPR013892">
    <property type="entry name" value="Cyt_c_biogenesis_Cmc1-like"/>
</dbReference>
<proteinExistence type="inferred from homology"/>
<evidence type="ECO:0000256" key="1">
    <source>
        <dbReference type="ARBA" id="ARBA00004173"/>
    </source>
</evidence>
<keyword evidence="7" id="KW-1185">Reference proteome</keyword>
<evidence type="ECO:0000313" key="7">
    <source>
        <dbReference type="Proteomes" id="UP001165160"/>
    </source>
</evidence>
<dbReference type="PANTHER" id="PTHR22977:SF1">
    <property type="entry name" value="COX ASSEMBLY MITOCHONDRIAL PROTEIN 2 HOMOLOG"/>
    <property type="match status" value="1"/>
</dbReference>
<evidence type="ECO:0000256" key="3">
    <source>
        <dbReference type="ARBA" id="ARBA00023128"/>
    </source>
</evidence>
<evidence type="ECO:0000256" key="2">
    <source>
        <dbReference type="ARBA" id="ARBA00007347"/>
    </source>
</evidence>
<evidence type="ECO:0000256" key="4">
    <source>
        <dbReference type="ARBA" id="ARBA00023157"/>
    </source>
</evidence>
<keyword evidence="4" id="KW-1015">Disulfide bond</keyword>
<accession>A0A9W7KRJ3</accession>
<gene>
    <name evidence="6" type="ORF">TrVE_jg12624</name>
</gene>
<sequence>MHPPLKRHHPDCQDVIKALQMCHATKPYMKFVGGCNDEKAAIDHCFREEKARMRKTNMNRARRNDEEFEKEWESIKKEL</sequence>